<reference evidence="1 2" key="1">
    <citation type="submission" date="2014-12" db="EMBL/GenBank/DDBJ databases">
        <title>Whole genome sequencing of Sphingobium xenophagum OW59.</title>
        <authorList>
            <person name="Ohta Y."/>
            <person name="Nishi S."/>
            <person name="Hatada Y."/>
        </authorList>
    </citation>
    <scope>NUCLEOTIDE SEQUENCE [LARGE SCALE GENOMIC DNA]</scope>
    <source>
        <strain evidence="1 2">OW59</strain>
    </source>
</reference>
<protein>
    <submittedName>
        <fullName evidence="1">Uncharacterized protein</fullName>
    </submittedName>
</protein>
<dbReference type="Proteomes" id="UP000290975">
    <property type="component" value="Unassembled WGS sequence"/>
</dbReference>
<comment type="caution">
    <text evidence="1">The sequence shown here is derived from an EMBL/GenBank/DDBJ whole genome shotgun (WGS) entry which is preliminary data.</text>
</comment>
<gene>
    <name evidence="1" type="ORF">MBESOW_P1704</name>
</gene>
<dbReference type="AlphaFoldDB" id="A0A401J1E0"/>
<sequence length="151" mass="16478">MIVSACADQAADQNSVKIAEREAAEAVFRFMFNANGSMLKRDAASYCIGFGEMNLADPDNGFIQEFDDISPTVKVASQCGFDDYIVTDRHSGKASLIFRLSSGKCDTIDHCRFRGGYLEANLSASSEGYLADRVNGIWSIRVDPDSPGWIS</sequence>
<keyword evidence="2" id="KW-1185">Reference proteome</keyword>
<accession>A0A401J1E0</accession>
<evidence type="ECO:0000313" key="1">
    <source>
        <dbReference type="EMBL" id="GBH30450.1"/>
    </source>
</evidence>
<evidence type="ECO:0000313" key="2">
    <source>
        <dbReference type="Proteomes" id="UP000290975"/>
    </source>
</evidence>
<name>A0A401J1E0_SPHXE</name>
<dbReference type="EMBL" id="BBQY01000004">
    <property type="protein sequence ID" value="GBH30450.1"/>
    <property type="molecule type" value="Genomic_DNA"/>
</dbReference>
<proteinExistence type="predicted"/>
<organism evidence="1 2">
    <name type="scientific">Sphingobium xenophagum</name>
    <dbReference type="NCBI Taxonomy" id="121428"/>
    <lineage>
        <taxon>Bacteria</taxon>
        <taxon>Pseudomonadati</taxon>
        <taxon>Pseudomonadota</taxon>
        <taxon>Alphaproteobacteria</taxon>
        <taxon>Sphingomonadales</taxon>
        <taxon>Sphingomonadaceae</taxon>
        <taxon>Sphingobium</taxon>
    </lineage>
</organism>